<protein>
    <submittedName>
        <fullName evidence="1">Uncharacterized protein</fullName>
    </submittedName>
</protein>
<dbReference type="EMBL" id="JAZHXJ010001840">
    <property type="protein sequence ID" value="KAL1843349.1"/>
    <property type="molecule type" value="Genomic_DNA"/>
</dbReference>
<reference evidence="1 2" key="1">
    <citation type="journal article" date="2024" name="Commun. Biol.">
        <title>Comparative genomic analysis of thermophilic fungi reveals convergent evolutionary adaptations and gene losses.</title>
        <authorList>
            <person name="Steindorff A.S."/>
            <person name="Aguilar-Pontes M.V."/>
            <person name="Robinson A.J."/>
            <person name="Andreopoulos B."/>
            <person name="LaButti K."/>
            <person name="Kuo A."/>
            <person name="Mondo S."/>
            <person name="Riley R."/>
            <person name="Otillar R."/>
            <person name="Haridas S."/>
            <person name="Lipzen A."/>
            <person name="Grimwood J."/>
            <person name="Schmutz J."/>
            <person name="Clum A."/>
            <person name="Reid I.D."/>
            <person name="Moisan M.C."/>
            <person name="Butler G."/>
            <person name="Nguyen T.T.M."/>
            <person name="Dewar K."/>
            <person name="Conant G."/>
            <person name="Drula E."/>
            <person name="Henrissat B."/>
            <person name="Hansel C."/>
            <person name="Singer S."/>
            <person name="Hutchinson M.I."/>
            <person name="de Vries R.P."/>
            <person name="Natvig D.O."/>
            <person name="Powell A.J."/>
            <person name="Tsang A."/>
            <person name="Grigoriev I.V."/>
        </authorList>
    </citation>
    <scope>NUCLEOTIDE SEQUENCE [LARGE SCALE GENOMIC DNA]</scope>
    <source>
        <strain evidence="1 2">ATCC 24622</strain>
    </source>
</reference>
<keyword evidence="2" id="KW-1185">Reference proteome</keyword>
<dbReference type="Proteomes" id="UP001586593">
    <property type="component" value="Unassembled WGS sequence"/>
</dbReference>
<proteinExistence type="predicted"/>
<accession>A0ABR3VP68</accession>
<evidence type="ECO:0000313" key="1">
    <source>
        <dbReference type="EMBL" id="KAL1843349.1"/>
    </source>
</evidence>
<comment type="caution">
    <text evidence="1">The sequence shown here is derived from an EMBL/GenBank/DDBJ whole genome shotgun (WGS) entry which is preliminary data.</text>
</comment>
<name>A0ABR3VP68_9PEZI</name>
<evidence type="ECO:0000313" key="2">
    <source>
        <dbReference type="Proteomes" id="UP001586593"/>
    </source>
</evidence>
<sequence length="152" mass="16686">MCHDLLVGLGGNTFQVWLGSCSGLSTRKISASLAYHLPLGTVTARVLSGQMLQCCWHAVRTMGSGLAPAWRIVADMIPNTFGTCGCKCCNAVTLSKEDSILPRRLVWLKNRSATGEIPSPWCDWCKCTNDSECKASPFQADTRPRRCHPRSR</sequence>
<gene>
    <name evidence="1" type="ORF">VTK73DRAFT_2865</name>
</gene>
<organism evidence="1 2">
    <name type="scientific">Phialemonium thermophilum</name>
    <dbReference type="NCBI Taxonomy" id="223376"/>
    <lineage>
        <taxon>Eukaryota</taxon>
        <taxon>Fungi</taxon>
        <taxon>Dikarya</taxon>
        <taxon>Ascomycota</taxon>
        <taxon>Pezizomycotina</taxon>
        <taxon>Sordariomycetes</taxon>
        <taxon>Sordariomycetidae</taxon>
        <taxon>Cephalothecales</taxon>
        <taxon>Cephalothecaceae</taxon>
        <taxon>Phialemonium</taxon>
    </lineage>
</organism>